<dbReference type="OrthoDB" id="5358475at2759"/>
<dbReference type="Proteomes" id="UP000601435">
    <property type="component" value="Unassembled WGS sequence"/>
</dbReference>
<feature type="chain" id="PRO_5032543540" description="Non-reducing end beta-L-arabinofuranosidase" evidence="1">
    <location>
        <begin position="19"/>
        <end position="658"/>
    </location>
</feature>
<evidence type="ECO:0000256" key="1">
    <source>
        <dbReference type="SAM" id="SignalP"/>
    </source>
</evidence>
<evidence type="ECO:0008006" key="4">
    <source>
        <dbReference type="Google" id="ProtNLM"/>
    </source>
</evidence>
<name>A0A812ZS42_9DINO</name>
<reference evidence="2" key="1">
    <citation type="submission" date="2021-02" db="EMBL/GenBank/DDBJ databases">
        <authorList>
            <person name="Dougan E. K."/>
            <person name="Rhodes N."/>
            <person name="Thang M."/>
            <person name="Chan C."/>
        </authorList>
    </citation>
    <scope>NUCLEOTIDE SEQUENCE</scope>
</reference>
<dbReference type="PANTHER" id="PTHR31151:SF0">
    <property type="entry name" value="PROLINE-TRNA LIGASE (DUF1680)"/>
    <property type="match status" value="1"/>
</dbReference>
<accession>A0A812ZS42</accession>
<proteinExistence type="predicted"/>
<dbReference type="GO" id="GO:0005975">
    <property type="term" value="P:carbohydrate metabolic process"/>
    <property type="evidence" value="ECO:0007669"/>
    <property type="project" value="InterPro"/>
</dbReference>
<sequence length="658" mass="72833">MALRLWLAHFALTGGSILSPPRWRRLATGSIRPAGWLQTQMQLQASALTSHLPLFWDNVRNTSWLGGNADNVGGIHESTPYWLNGAVPLALQLQDEDLLQTVEKYIEGILDRQTQEGWLGPDTDKTDFWSRYPFLMAMVQYHEALPGGPRRKRIEEAALGFFSAMRRRLEGGVPLTVWSSFRTHDLIWTIHYFLDVLQESAEPSVLRDLAAFAARLHSQGFDWTGLWYNASSFAKEAVVNTSMQTHGVNNAQAVKSGVVWSRQSGNAPAGWAETWLAWEQLQRYHGQPNGAFSADEHLAGRMPSRGTELCVVVESMWSLALASQLAPGDEEAVLALDALESLAFNALPGSLSEDLWSHPYLQFANSYEAVSNEPDHIWGHDGDQSAMYGLAPNYECCTSNFHQGYPKFAGSLFFEDLGQQQLISAVWAPSVVNATVGRAHVELRTSYPFNSSVEYWIRNDEPFTLKVRIPKFLRTSTSTRFVRVDGHTVKAEETAGFLHLSIPAAAERLAVKIDFVMAPSVQRSEAQGVSVYFGPLLLALDLNEQWQLVQRYTFNAADWNTTAALAWRLAMPHSPRLGTPRLSMPGPRPMASSDCPVALEATLLAVPPSAWPIQHGAPGPVNGTCRAGEQVQRTLLAYGCTSIRISALPVAEEEPLIV</sequence>
<dbReference type="AlphaFoldDB" id="A0A812ZS42"/>
<dbReference type="SUPFAM" id="SSF48208">
    <property type="entry name" value="Six-hairpin glycosidases"/>
    <property type="match status" value="1"/>
</dbReference>
<dbReference type="EMBL" id="CAJNJA010049997">
    <property type="protein sequence ID" value="CAE7839464.1"/>
    <property type="molecule type" value="Genomic_DNA"/>
</dbReference>
<evidence type="ECO:0000313" key="3">
    <source>
        <dbReference type="Proteomes" id="UP000601435"/>
    </source>
</evidence>
<keyword evidence="1" id="KW-0732">Signal</keyword>
<evidence type="ECO:0000313" key="2">
    <source>
        <dbReference type="EMBL" id="CAE7839464.1"/>
    </source>
</evidence>
<feature type="signal peptide" evidence="1">
    <location>
        <begin position="1"/>
        <end position="18"/>
    </location>
</feature>
<dbReference type="InterPro" id="IPR008928">
    <property type="entry name" value="6-hairpin_glycosidase_sf"/>
</dbReference>
<gene>
    <name evidence="2" type="ORF">SNEC2469_LOCUS25383</name>
</gene>
<dbReference type="PANTHER" id="PTHR31151">
    <property type="entry name" value="PROLINE-TRNA LIGASE (DUF1680)"/>
    <property type="match status" value="1"/>
</dbReference>
<protein>
    <recommendedName>
        <fullName evidence="4">Non-reducing end beta-L-arabinofuranosidase</fullName>
    </recommendedName>
</protein>
<keyword evidence="3" id="KW-1185">Reference proteome</keyword>
<organism evidence="2 3">
    <name type="scientific">Symbiodinium necroappetens</name>
    <dbReference type="NCBI Taxonomy" id="1628268"/>
    <lineage>
        <taxon>Eukaryota</taxon>
        <taxon>Sar</taxon>
        <taxon>Alveolata</taxon>
        <taxon>Dinophyceae</taxon>
        <taxon>Suessiales</taxon>
        <taxon>Symbiodiniaceae</taxon>
        <taxon>Symbiodinium</taxon>
    </lineage>
</organism>
<comment type="caution">
    <text evidence="2">The sequence shown here is derived from an EMBL/GenBank/DDBJ whole genome shotgun (WGS) entry which is preliminary data.</text>
</comment>